<dbReference type="AlphaFoldDB" id="A0A4Y3IQD3"/>
<dbReference type="Proteomes" id="UP000318242">
    <property type="component" value="Unassembled WGS sequence"/>
</dbReference>
<keyword evidence="1" id="KW-1133">Transmembrane helix</keyword>
<gene>
    <name evidence="2" type="ORF">VCO01S_21530</name>
</gene>
<organism evidence="2 3">
    <name type="scientific">Vibrio comitans NBRC 102076</name>
    <dbReference type="NCBI Taxonomy" id="1219078"/>
    <lineage>
        <taxon>Bacteria</taxon>
        <taxon>Pseudomonadati</taxon>
        <taxon>Pseudomonadota</taxon>
        <taxon>Gammaproteobacteria</taxon>
        <taxon>Vibrionales</taxon>
        <taxon>Vibrionaceae</taxon>
        <taxon>Vibrio</taxon>
    </lineage>
</organism>
<protein>
    <submittedName>
        <fullName evidence="2">Uncharacterized protein</fullName>
    </submittedName>
</protein>
<keyword evidence="1" id="KW-0812">Transmembrane</keyword>
<dbReference type="RefSeq" id="WP_141271358.1">
    <property type="nucleotide sequence ID" value="NZ_BJLH01000009.1"/>
</dbReference>
<comment type="caution">
    <text evidence="2">The sequence shown here is derived from an EMBL/GenBank/DDBJ whole genome shotgun (WGS) entry which is preliminary data.</text>
</comment>
<feature type="transmembrane region" description="Helical" evidence="1">
    <location>
        <begin position="12"/>
        <end position="29"/>
    </location>
</feature>
<proteinExistence type="predicted"/>
<feature type="transmembrane region" description="Helical" evidence="1">
    <location>
        <begin position="35"/>
        <end position="55"/>
    </location>
</feature>
<evidence type="ECO:0000256" key="1">
    <source>
        <dbReference type="SAM" id="Phobius"/>
    </source>
</evidence>
<evidence type="ECO:0000313" key="3">
    <source>
        <dbReference type="Proteomes" id="UP000318242"/>
    </source>
</evidence>
<accession>A0A4Y3IQD3</accession>
<reference evidence="2 3" key="1">
    <citation type="submission" date="2019-06" db="EMBL/GenBank/DDBJ databases">
        <title>Whole genome shotgun sequence of Vibrio comitans NBRC 102076.</title>
        <authorList>
            <person name="Hosoyama A."/>
            <person name="Uohara A."/>
            <person name="Ohji S."/>
            <person name="Ichikawa N."/>
        </authorList>
    </citation>
    <scope>NUCLEOTIDE SEQUENCE [LARGE SCALE GENOMIC DNA]</scope>
    <source>
        <strain evidence="2 3">NBRC 102076</strain>
    </source>
</reference>
<dbReference type="EMBL" id="BJLH01000009">
    <property type="protein sequence ID" value="GEA60960.1"/>
    <property type="molecule type" value="Genomic_DNA"/>
</dbReference>
<keyword evidence="3" id="KW-1185">Reference proteome</keyword>
<sequence>MNGSTFRKIARWVHFLMAALIGTFIYSPWSENPMFSNVIFWLAVPLLTLSGLCMWKQGIIMKKLRGKALPTEQI</sequence>
<evidence type="ECO:0000313" key="2">
    <source>
        <dbReference type="EMBL" id="GEA60960.1"/>
    </source>
</evidence>
<name>A0A4Y3IQD3_9VIBR</name>
<dbReference type="OrthoDB" id="8758573at2"/>
<keyword evidence="1" id="KW-0472">Membrane</keyword>